<reference evidence="1 2" key="1">
    <citation type="submission" date="2020-09" db="EMBL/GenBank/DDBJ databases">
        <title>De no assembly of potato wild relative species, Solanum commersonii.</title>
        <authorList>
            <person name="Cho K."/>
        </authorList>
    </citation>
    <scope>NUCLEOTIDE SEQUENCE [LARGE SCALE GENOMIC DNA]</scope>
    <source>
        <strain evidence="1">LZ3.2</strain>
        <tissue evidence="1">Leaf</tissue>
    </source>
</reference>
<sequence>MGQSVDKYDIPQIQQQLHQQNTRKCREIIEEMNVKVPIEDAAAKSKLNQQQKQAFNTILQSGQSVKIFILEMAPGNRKTFLYRITANVKIAYDSIGLSNQSK</sequence>
<organism evidence="1 2">
    <name type="scientific">Solanum commersonii</name>
    <name type="common">Commerson's wild potato</name>
    <name type="synonym">Commerson's nightshade</name>
    <dbReference type="NCBI Taxonomy" id="4109"/>
    <lineage>
        <taxon>Eukaryota</taxon>
        <taxon>Viridiplantae</taxon>
        <taxon>Streptophyta</taxon>
        <taxon>Embryophyta</taxon>
        <taxon>Tracheophyta</taxon>
        <taxon>Spermatophyta</taxon>
        <taxon>Magnoliopsida</taxon>
        <taxon>eudicotyledons</taxon>
        <taxon>Gunneridae</taxon>
        <taxon>Pentapetalae</taxon>
        <taxon>asterids</taxon>
        <taxon>lamiids</taxon>
        <taxon>Solanales</taxon>
        <taxon>Solanaceae</taxon>
        <taxon>Solanoideae</taxon>
        <taxon>Solaneae</taxon>
        <taxon>Solanum</taxon>
    </lineage>
</organism>
<evidence type="ECO:0000313" key="1">
    <source>
        <dbReference type="EMBL" id="KAG5627659.1"/>
    </source>
</evidence>
<accession>A0A9J6ATN9</accession>
<gene>
    <name evidence="1" type="ORF">H5410_012877</name>
</gene>
<protein>
    <submittedName>
        <fullName evidence="1">Uncharacterized protein</fullName>
    </submittedName>
</protein>
<evidence type="ECO:0000313" key="2">
    <source>
        <dbReference type="Proteomes" id="UP000824120"/>
    </source>
</evidence>
<dbReference type="AlphaFoldDB" id="A0A9J6ATN9"/>
<name>A0A9J6ATN9_SOLCO</name>
<comment type="caution">
    <text evidence="1">The sequence shown here is derived from an EMBL/GenBank/DDBJ whole genome shotgun (WGS) entry which is preliminary data.</text>
</comment>
<proteinExistence type="predicted"/>
<dbReference type="Proteomes" id="UP000824120">
    <property type="component" value="Chromosome 2"/>
</dbReference>
<keyword evidence="2" id="KW-1185">Reference proteome</keyword>
<dbReference type="EMBL" id="JACXVP010000002">
    <property type="protein sequence ID" value="KAG5627659.1"/>
    <property type="molecule type" value="Genomic_DNA"/>
</dbReference>